<sequence>MTYTLRFLPDVEEDIMEGYTWYEEQASGLGEDFLRMFYASTGEIHRNPLMYSKVYYEFRRCLLRRFPYAIYFRLEDSEIIVFGFFHSARNPQAIQAQLRGRDQPGSS</sequence>
<name>W4MEK7_9BACT</name>
<evidence type="ECO:0008006" key="4">
    <source>
        <dbReference type="Google" id="ProtNLM"/>
    </source>
</evidence>
<protein>
    <recommendedName>
        <fullName evidence="4">Plasmid stabilization protein</fullName>
    </recommendedName>
</protein>
<dbReference type="Gene3D" id="3.30.2310.20">
    <property type="entry name" value="RelE-like"/>
    <property type="match status" value="1"/>
</dbReference>
<dbReference type="InterPro" id="IPR007712">
    <property type="entry name" value="RelE/ParE_toxin"/>
</dbReference>
<dbReference type="AlphaFoldDB" id="W4MEK7"/>
<keyword evidence="3" id="KW-1185">Reference proteome</keyword>
<evidence type="ECO:0000313" key="2">
    <source>
        <dbReference type="EMBL" id="ETX08648.1"/>
    </source>
</evidence>
<dbReference type="HOGENOM" id="CLU_147162_7_0_7"/>
<evidence type="ECO:0000313" key="3">
    <source>
        <dbReference type="Proteomes" id="UP000019140"/>
    </source>
</evidence>
<organism evidence="2 3">
    <name type="scientific">Candidatus Entotheonella gemina</name>
    <dbReference type="NCBI Taxonomy" id="1429439"/>
    <lineage>
        <taxon>Bacteria</taxon>
        <taxon>Pseudomonadati</taxon>
        <taxon>Nitrospinota/Tectimicrobiota group</taxon>
        <taxon>Candidatus Tectimicrobiota</taxon>
        <taxon>Candidatus Entotheonellia</taxon>
        <taxon>Candidatus Entotheonellales</taxon>
        <taxon>Candidatus Entotheonellaceae</taxon>
        <taxon>Candidatus Entotheonella</taxon>
    </lineage>
</organism>
<gene>
    <name evidence="2" type="ORF">ETSY2_04165</name>
</gene>
<dbReference type="EMBL" id="AZHX01000167">
    <property type="protein sequence ID" value="ETX08648.1"/>
    <property type="molecule type" value="Genomic_DNA"/>
</dbReference>
<dbReference type="Pfam" id="PF05016">
    <property type="entry name" value="ParE_toxin"/>
    <property type="match status" value="1"/>
</dbReference>
<accession>W4MEK7</accession>
<dbReference type="Proteomes" id="UP000019140">
    <property type="component" value="Unassembled WGS sequence"/>
</dbReference>
<proteinExistence type="predicted"/>
<evidence type="ECO:0000256" key="1">
    <source>
        <dbReference type="ARBA" id="ARBA00022649"/>
    </source>
</evidence>
<comment type="caution">
    <text evidence="2">The sequence shown here is derived from an EMBL/GenBank/DDBJ whole genome shotgun (WGS) entry which is preliminary data.</text>
</comment>
<reference evidence="2 3" key="1">
    <citation type="journal article" date="2014" name="Nature">
        <title>An environmental bacterial taxon with a large and distinct metabolic repertoire.</title>
        <authorList>
            <person name="Wilson M.C."/>
            <person name="Mori T."/>
            <person name="Ruckert C."/>
            <person name="Uria A.R."/>
            <person name="Helf M.J."/>
            <person name="Takada K."/>
            <person name="Gernert C."/>
            <person name="Steffens U.A."/>
            <person name="Heycke N."/>
            <person name="Schmitt S."/>
            <person name="Rinke C."/>
            <person name="Helfrich E.J."/>
            <person name="Brachmann A.O."/>
            <person name="Gurgui C."/>
            <person name="Wakimoto T."/>
            <person name="Kracht M."/>
            <person name="Crusemann M."/>
            <person name="Hentschel U."/>
            <person name="Abe I."/>
            <person name="Matsunaga S."/>
            <person name="Kalinowski J."/>
            <person name="Takeyama H."/>
            <person name="Piel J."/>
        </authorList>
    </citation>
    <scope>NUCLEOTIDE SEQUENCE [LARGE SCALE GENOMIC DNA]</scope>
    <source>
        <strain evidence="3">TSY2</strain>
    </source>
</reference>
<dbReference type="InterPro" id="IPR035093">
    <property type="entry name" value="RelE/ParE_toxin_dom_sf"/>
</dbReference>
<keyword evidence="1" id="KW-1277">Toxin-antitoxin system</keyword>